<feature type="binding site" evidence="10">
    <location>
        <position position="162"/>
    </location>
    <ligand>
        <name>Na(+)</name>
        <dbReference type="ChEBI" id="CHEBI:29101"/>
    </ligand>
</feature>
<evidence type="ECO:0000256" key="8">
    <source>
        <dbReference type="ARBA" id="ARBA00022801"/>
    </source>
</evidence>
<comment type="subunit">
    <text evidence="10">A double ring-shaped homohexamer of HslV is capped on each side by a ring-shaped HslU homohexamer. The assembly of the HslU/HslV complex is dependent on binding of ATP.</text>
</comment>
<keyword evidence="4 10" id="KW-0021">Allosteric enzyme</keyword>
<dbReference type="CDD" id="cd01913">
    <property type="entry name" value="protease_HslV"/>
    <property type="match status" value="1"/>
</dbReference>
<dbReference type="SUPFAM" id="SSF56235">
    <property type="entry name" value="N-terminal nucleophile aminohydrolases (Ntn hydrolases)"/>
    <property type="match status" value="1"/>
</dbReference>
<dbReference type="HAMAP" id="MF_00248">
    <property type="entry name" value="HslV"/>
    <property type="match status" value="1"/>
</dbReference>
<evidence type="ECO:0000256" key="5">
    <source>
        <dbReference type="ARBA" id="ARBA00022670"/>
    </source>
</evidence>
<feature type="binding site" evidence="10">
    <location>
        <position position="168"/>
    </location>
    <ligand>
        <name>Na(+)</name>
        <dbReference type="ChEBI" id="CHEBI:29101"/>
    </ligand>
</feature>
<dbReference type="PIRSF" id="PIRSF039093">
    <property type="entry name" value="HslV"/>
    <property type="match status" value="1"/>
</dbReference>
<dbReference type="GO" id="GO:0051603">
    <property type="term" value="P:proteolysis involved in protein catabolic process"/>
    <property type="evidence" value="ECO:0007669"/>
    <property type="project" value="InterPro"/>
</dbReference>
<evidence type="ECO:0000313" key="12">
    <source>
        <dbReference type="Proteomes" id="UP000823821"/>
    </source>
</evidence>
<reference evidence="11" key="1">
    <citation type="journal article" date="2021" name="PeerJ">
        <title>Extensive microbial diversity within the chicken gut microbiome revealed by metagenomics and culture.</title>
        <authorList>
            <person name="Gilroy R."/>
            <person name="Ravi A."/>
            <person name="Getino M."/>
            <person name="Pursley I."/>
            <person name="Horton D.L."/>
            <person name="Alikhan N.F."/>
            <person name="Baker D."/>
            <person name="Gharbi K."/>
            <person name="Hall N."/>
            <person name="Watson M."/>
            <person name="Adriaenssens E.M."/>
            <person name="Foster-Nyarko E."/>
            <person name="Jarju S."/>
            <person name="Secka A."/>
            <person name="Antonio M."/>
            <person name="Oren A."/>
            <person name="Chaudhuri R.R."/>
            <person name="La Ragione R."/>
            <person name="Hildebrand F."/>
            <person name="Pallen M.J."/>
        </authorList>
    </citation>
    <scope>NUCLEOTIDE SEQUENCE</scope>
    <source>
        <strain evidence="11">5032</strain>
    </source>
</reference>
<accession>A0A9D2KRV7</accession>
<dbReference type="NCBIfam" id="TIGR03692">
    <property type="entry name" value="ATP_dep_HslV"/>
    <property type="match status" value="1"/>
</dbReference>
<dbReference type="GO" id="GO:0004298">
    <property type="term" value="F:threonine-type endopeptidase activity"/>
    <property type="evidence" value="ECO:0007669"/>
    <property type="project" value="UniProtKB-KW"/>
</dbReference>
<keyword evidence="3 10" id="KW-0963">Cytoplasm</keyword>
<dbReference type="GO" id="GO:0046872">
    <property type="term" value="F:metal ion binding"/>
    <property type="evidence" value="ECO:0007669"/>
    <property type="project" value="UniProtKB-KW"/>
</dbReference>
<evidence type="ECO:0000256" key="4">
    <source>
        <dbReference type="ARBA" id="ARBA00022533"/>
    </source>
</evidence>
<organism evidence="11 12">
    <name type="scientific">Candidatus Desulfovibrio intestinavium</name>
    <dbReference type="NCBI Taxonomy" id="2838534"/>
    <lineage>
        <taxon>Bacteria</taxon>
        <taxon>Pseudomonadati</taxon>
        <taxon>Thermodesulfobacteriota</taxon>
        <taxon>Desulfovibrionia</taxon>
        <taxon>Desulfovibrionales</taxon>
        <taxon>Desulfovibrionaceae</taxon>
        <taxon>Desulfovibrio</taxon>
    </lineage>
</organism>
<comment type="function">
    <text evidence="10">Protease subunit of a proteasome-like degradation complex believed to be a general protein degrading machinery.</text>
</comment>
<proteinExistence type="inferred from homology"/>
<name>A0A9D2KRV7_9BACT</name>
<comment type="caution">
    <text evidence="11">The sequence shown here is derived from an EMBL/GenBank/DDBJ whole genome shotgun (WGS) entry which is preliminary data.</text>
</comment>
<reference evidence="11" key="2">
    <citation type="submission" date="2021-04" db="EMBL/GenBank/DDBJ databases">
        <authorList>
            <person name="Gilroy R."/>
        </authorList>
    </citation>
    <scope>NUCLEOTIDE SEQUENCE</scope>
    <source>
        <strain evidence="11">5032</strain>
    </source>
</reference>
<dbReference type="InterPro" id="IPR029055">
    <property type="entry name" value="Ntn_hydrolases_N"/>
</dbReference>
<evidence type="ECO:0000256" key="6">
    <source>
        <dbReference type="ARBA" id="ARBA00022698"/>
    </source>
</evidence>
<evidence type="ECO:0000256" key="2">
    <source>
        <dbReference type="ARBA" id="ARBA00006053"/>
    </source>
</evidence>
<comment type="catalytic activity">
    <reaction evidence="10">
        <text>ATP-dependent cleavage of peptide bonds with broad specificity.</text>
        <dbReference type="EC" id="3.4.25.2"/>
    </reaction>
</comment>
<dbReference type="EC" id="3.4.25.2" evidence="10"/>
<dbReference type="EMBL" id="DWZD01000040">
    <property type="protein sequence ID" value="HJA79290.1"/>
    <property type="molecule type" value="Genomic_DNA"/>
</dbReference>
<dbReference type="NCBIfam" id="NF003964">
    <property type="entry name" value="PRK05456.1"/>
    <property type="match status" value="1"/>
</dbReference>
<comment type="subcellular location">
    <subcellularLocation>
        <location evidence="1 10">Cytoplasm</location>
    </subcellularLocation>
</comment>
<evidence type="ECO:0000256" key="9">
    <source>
        <dbReference type="ARBA" id="ARBA00023053"/>
    </source>
</evidence>
<keyword evidence="9 10" id="KW-0915">Sodium</keyword>
<dbReference type="PANTHER" id="PTHR32194">
    <property type="entry name" value="METALLOPROTEASE TLDD"/>
    <property type="match status" value="1"/>
</dbReference>
<dbReference type="Gene3D" id="3.60.20.10">
    <property type="entry name" value="Glutamine Phosphoribosylpyrophosphate, subunit 1, domain 1"/>
    <property type="match status" value="1"/>
</dbReference>
<feature type="binding site" evidence="10">
    <location>
        <position position="165"/>
    </location>
    <ligand>
        <name>Na(+)</name>
        <dbReference type="ChEBI" id="CHEBI:29101"/>
    </ligand>
</feature>
<evidence type="ECO:0000313" key="11">
    <source>
        <dbReference type="EMBL" id="HJA79290.1"/>
    </source>
</evidence>
<dbReference type="Proteomes" id="UP000823821">
    <property type="component" value="Unassembled WGS sequence"/>
</dbReference>
<evidence type="ECO:0000256" key="7">
    <source>
        <dbReference type="ARBA" id="ARBA00022723"/>
    </source>
</evidence>
<dbReference type="Pfam" id="PF00227">
    <property type="entry name" value="Proteasome"/>
    <property type="match status" value="1"/>
</dbReference>
<comment type="activity regulation">
    <text evidence="10">Allosterically activated by HslU binding.</text>
</comment>
<keyword evidence="7 10" id="KW-0479">Metal-binding</keyword>
<dbReference type="InterPro" id="IPR001353">
    <property type="entry name" value="Proteasome_sua/b"/>
</dbReference>
<keyword evidence="8 10" id="KW-0378">Hydrolase</keyword>
<sequence>METHATTILAVRKNGLVALAGDGQVTLGQSMIMKHSARKLRRLHDGKVLAGFAGATADAFTLFELFEAKLKEFRGNLVRAAVEMTKEWRKDKYLHKLEAMLLLADAEHLLLLSGTGDVIEPDDDVAAIGSGGPYALAAARALLRHSDLEAADIVREAMRIAAEICVYTNDNIIVEQL</sequence>
<keyword evidence="6 10" id="KW-0888">Threonine protease</keyword>
<protein>
    <recommendedName>
        <fullName evidence="10">ATP-dependent protease subunit HslV</fullName>
        <ecNumber evidence="10">3.4.25.2</ecNumber>
    </recommendedName>
</protein>
<evidence type="ECO:0000256" key="10">
    <source>
        <dbReference type="HAMAP-Rule" id="MF_00248"/>
    </source>
</evidence>
<comment type="similarity">
    <text evidence="2 10">Belongs to the peptidase T1B family. HslV subfamily.</text>
</comment>
<dbReference type="AlphaFoldDB" id="A0A9D2KRV7"/>
<evidence type="ECO:0000256" key="3">
    <source>
        <dbReference type="ARBA" id="ARBA00022490"/>
    </source>
</evidence>
<dbReference type="GO" id="GO:0005839">
    <property type="term" value="C:proteasome core complex"/>
    <property type="evidence" value="ECO:0007669"/>
    <property type="project" value="InterPro"/>
</dbReference>
<evidence type="ECO:0000256" key="1">
    <source>
        <dbReference type="ARBA" id="ARBA00004496"/>
    </source>
</evidence>
<dbReference type="InterPro" id="IPR023333">
    <property type="entry name" value="Proteasome_suB-type"/>
</dbReference>
<dbReference type="GO" id="GO:0009376">
    <property type="term" value="C:HslUV protease complex"/>
    <property type="evidence" value="ECO:0007669"/>
    <property type="project" value="UniProtKB-UniRule"/>
</dbReference>
<feature type="active site" evidence="10">
    <location>
        <position position="6"/>
    </location>
</feature>
<keyword evidence="5 10" id="KW-0645">Protease</keyword>
<dbReference type="InterPro" id="IPR022281">
    <property type="entry name" value="ATP-dep_Prtase_HsIV_su"/>
</dbReference>
<gene>
    <name evidence="10 11" type="primary">hslV</name>
    <name evidence="11" type="ORF">H9784_06965</name>
</gene>
<dbReference type="PROSITE" id="PS51476">
    <property type="entry name" value="PROTEASOME_BETA_2"/>
    <property type="match status" value="1"/>
</dbReference>
<dbReference type="PANTHER" id="PTHR32194:SF0">
    <property type="entry name" value="ATP-DEPENDENT PROTEASE SUBUNIT HSLV"/>
    <property type="match status" value="1"/>
</dbReference>